<keyword evidence="4" id="KW-0997">Cell inner membrane</keyword>
<keyword evidence="9" id="KW-0131">Cell cycle</keyword>
<comment type="caution">
    <text evidence="12">The sequence shown here is derived from an EMBL/GenBank/DDBJ whole genome shotgun (WGS) entry which is preliminary data.</text>
</comment>
<dbReference type="PANTHER" id="PTHR30558">
    <property type="entry name" value="EXBD MEMBRANE COMPONENT OF PMF-DRIVEN MACROMOLECULE IMPORT SYSTEM"/>
    <property type="match status" value="1"/>
</dbReference>
<dbReference type="InterPro" id="IPR014168">
    <property type="entry name" value="Tol-Pal_TolR"/>
</dbReference>
<dbReference type="NCBIfam" id="TIGR02801">
    <property type="entry name" value="tolR"/>
    <property type="match status" value="1"/>
</dbReference>
<dbReference type="PANTHER" id="PTHR30558:SF7">
    <property type="entry name" value="TOL-PAL SYSTEM PROTEIN TOLR"/>
    <property type="match status" value="1"/>
</dbReference>
<dbReference type="GO" id="GO:0022857">
    <property type="term" value="F:transmembrane transporter activity"/>
    <property type="evidence" value="ECO:0007669"/>
    <property type="project" value="InterPro"/>
</dbReference>
<dbReference type="AlphaFoldDB" id="A0A7C2TIC2"/>
<comment type="similarity">
    <text evidence="2 10">Belongs to the ExbD/TolR family.</text>
</comment>
<evidence type="ECO:0000256" key="1">
    <source>
        <dbReference type="ARBA" id="ARBA00004162"/>
    </source>
</evidence>
<protein>
    <submittedName>
        <fullName evidence="12">Protein TolR</fullName>
    </submittedName>
</protein>
<evidence type="ECO:0000256" key="3">
    <source>
        <dbReference type="ARBA" id="ARBA00022475"/>
    </source>
</evidence>
<keyword evidence="5" id="KW-0132">Cell division</keyword>
<dbReference type="Gene3D" id="3.30.420.270">
    <property type="match status" value="1"/>
</dbReference>
<evidence type="ECO:0000256" key="11">
    <source>
        <dbReference type="SAM" id="Phobius"/>
    </source>
</evidence>
<accession>A0A7C2TIC2</accession>
<keyword evidence="10" id="KW-0813">Transport</keyword>
<evidence type="ECO:0000256" key="4">
    <source>
        <dbReference type="ARBA" id="ARBA00022519"/>
    </source>
</evidence>
<dbReference type="GO" id="GO:0005886">
    <property type="term" value="C:plasma membrane"/>
    <property type="evidence" value="ECO:0007669"/>
    <property type="project" value="UniProtKB-SubCell"/>
</dbReference>
<keyword evidence="7 11" id="KW-1133">Transmembrane helix</keyword>
<dbReference type="EMBL" id="DSDS01000153">
    <property type="protein sequence ID" value="HET98404.1"/>
    <property type="molecule type" value="Genomic_DNA"/>
</dbReference>
<feature type="transmembrane region" description="Helical" evidence="11">
    <location>
        <begin position="20"/>
        <end position="38"/>
    </location>
</feature>
<dbReference type="GO" id="GO:0015031">
    <property type="term" value="P:protein transport"/>
    <property type="evidence" value="ECO:0007669"/>
    <property type="project" value="UniProtKB-KW"/>
</dbReference>
<keyword evidence="10" id="KW-0653">Protein transport</keyword>
<dbReference type="Proteomes" id="UP000885986">
    <property type="component" value="Unassembled WGS sequence"/>
</dbReference>
<evidence type="ECO:0000256" key="2">
    <source>
        <dbReference type="ARBA" id="ARBA00005811"/>
    </source>
</evidence>
<keyword evidence="3" id="KW-1003">Cell membrane</keyword>
<proteinExistence type="inferred from homology"/>
<organism evidence="12">
    <name type="scientific">Desulfurivibrio alkaliphilus</name>
    <dbReference type="NCBI Taxonomy" id="427923"/>
    <lineage>
        <taxon>Bacteria</taxon>
        <taxon>Pseudomonadati</taxon>
        <taxon>Thermodesulfobacteriota</taxon>
        <taxon>Desulfobulbia</taxon>
        <taxon>Desulfobulbales</taxon>
        <taxon>Desulfobulbaceae</taxon>
        <taxon>Desulfurivibrio</taxon>
    </lineage>
</organism>
<keyword evidence="8 11" id="KW-0472">Membrane</keyword>
<evidence type="ECO:0000256" key="9">
    <source>
        <dbReference type="ARBA" id="ARBA00023306"/>
    </source>
</evidence>
<reference evidence="12" key="1">
    <citation type="journal article" date="2020" name="mSystems">
        <title>Genome- and Community-Level Interaction Insights into Carbon Utilization and Element Cycling Functions of Hydrothermarchaeota in Hydrothermal Sediment.</title>
        <authorList>
            <person name="Zhou Z."/>
            <person name="Liu Y."/>
            <person name="Xu W."/>
            <person name="Pan J."/>
            <person name="Luo Z.H."/>
            <person name="Li M."/>
        </authorList>
    </citation>
    <scope>NUCLEOTIDE SEQUENCE [LARGE SCALE GENOMIC DNA]</scope>
    <source>
        <strain evidence="12">SpSt-1224</strain>
    </source>
</reference>
<evidence type="ECO:0000313" key="12">
    <source>
        <dbReference type="EMBL" id="HET98404.1"/>
    </source>
</evidence>
<evidence type="ECO:0000256" key="5">
    <source>
        <dbReference type="ARBA" id="ARBA00022618"/>
    </source>
</evidence>
<evidence type="ECO:0000256" key="6">
    <source>
        <dbReference type="ARBA" id="ARBA00022692"/>
    </source>
</evidence>
<evidence type="ECO:0000256" key="10">
    <source>
        <dbReference type="RuleBase" id="RU003879"/>
    </source>
</evidence>
<comment type="subcellular location">
    <subcellularLocation>
        <location evidence="1">Cell membrane</location>
        <topology evidence="1">Single-pass membrane protein</topology>
    </subcellularLocation>
    <subcellularLocation>
        <location evidence="10">Cell membrane</location>
        <topology evidence="10">Single-pass type II membrane protein</topology>
    </subcellularLocation>
</comment>
<evidence type="ECO:0000256" key="7">
    <source>
        <dbReference type="ARBA" id="ARBA00022989"/>
    </source>
</evidence>
<gene>
    <name evidence="12" type="primary">tolR</name>
    <name evidence="12" type="ORF">ENN98_06895</name>
</gene>
<dbReference type="GO" id="GO:0051301">
    <property type="term" value="P:cell division"/>
    <property type="evidence" value="ECO:0007669"/>
    <property type="project" value="UniProtKB-KW"/>
</dbReference>
<dbReference type="InterPro" id="IPR003400">
    <property type="entry name" value="ExbD"/>
</dbReference>
<dbReference type="Pfam" id="PF02472">
    <property type="entry name" value="ExbD"/>
    <property type="match status" value="1"/>
</dbReference>
<name>A0A7C2TIC2_9BACT</name>
<sequence>MAFDSFPSGKGRQLVSGINVTPLVDVMLVLLIIFMIAAPMMTQGVDVDLPETTARPLRQTEAPVIITIAKDGELHFDDVAVSRLLLGQQLQNLAQRRGTEQTILLRADREVPYGLVVAVMADVKEAGFDQLGMITQPPQR</sequence>
<keyword evidence="6 10" id="KW-0812">Transmembrane</keyword>
<evidence type="ECO:0000256" key="8">
    <source>
        <dbReference type="ARBA" id="ARBA00023136"/>
    </source>
</evidence>